<evidence type="ECO:0000256" key="1">
    <source>
        <dbReference type="SAM" id="Phobius"/>
    </source>
</evidence>
<gene>
    <name evidence="2" type="ORF">DFH07DRAFT_698018</name>
</gene>
<dbReference type="AlphaFoldDB" id="A0AAD7K7W9"/>
<keyword evidence="1" id="KW-0472">Membrane</keyword>
<feature type="transmembrane region" description="Helical" evidence="1">
    <location>
        <begin position="38"/>
        <end position="68"/>
    </location>
</feature>
<evidence type="ECO:0000313" key="2">
    <source>
        <dbReference type="EMBL" id="KAJ7780161.1"/>
    </source>
</evidence>
<comment type="caution">
    <text evidence="2">The sequence shown here is derived from an EMBL/GenBank/DDBJ whole genome shotgun (WGS) entry which is preliminary data.</text>
</comment>
<proteinExistence type="predicted"/>
<dbReference type="Proteomes" id="UP001215280">
    <property type="component" value="Unassembled WGS sequence"/>
</dbReference>
<reference evidence="2" key="1">
    <citation type="submission" date="2023-03" db="EMBL/GenBank/DDBJ databases">
        <title>Massive genome expansion in bonnet fungi (Mycena s.s.) driven by repeated elements and novel gene families across ecological guilds.</title>
        <authorList>
            <consortium name="Lawrence Berkeley National Laboratory"/>
            <person name="Harder C.B."/>
            <person name="Miyauchi S."/>
            <person name="Viragh M."/>
            <person name="Kuo A."/>
            <person name="Thoen E."/>
            <person name="Andreopoulos B."/>
            <person name="Lu D."/>
            <person name="Skrede I."/>
            <person name="Drula E."/>
            <person name="Henrissat B."/>
            <person name="Morin E."/>
            <person name="Kohler A."/>
            <person name="Barry K."/>
            <person name="LaButti K."/>
            <person name="Morin E."/>
            <person name="Salamov A."/>
            <person name="Lipzen A."/>
            <person name="Mereny Z."/>
            <person name="Hegedus B."/>
            <person name="Baldrian P."/>
            <person name="Stursova M."/>
            <person name="Weitz H."/>
            <person name="Taylor A."/>
            <person name="Grigoriev I.V."/>
            <person name="Nagy L.G."/>
            <person name="Martin F."/>
            <person name="Kauserud H."/>
        </authorList>
    </citation>
    <scope>NUCLEOTIDE SEQUENCE</scope>
    <source>
        <strain evidence="2">CBHHK188m</strain>
    </source>
</reference>
<keyword evidence="3" id="KW-1185">Reference proteome</keyword>
<feature type="transmembrane region" description="Helical" evidence="1">
    <location>
        <begin position="88"/>
        <end position="108"/>
    </location>
</feature>
<name>A0AAD7K7W9_9AGAR</name>
<evidence type="ECO:0000313" key="3">
    <source>
        <dbReference type="Proteomes" id="UP001215280"/>
    </source>
</evidence>
<keyword evidence="1" id="KW-0812">Transmembrane</keyword>
<keyword evidence="1" id="KW-1133">Transmembrane helix</keyword>
<accession>A0AAD7K7W9</accession>
<organism evidence="2 3">
    <name type="scientific">Mycena maculata</name>
    <dbReference type="NCBI Taxonomy" id="230809"/>
    <lineage>
        <taxon>Eukaryota</taxon>
        <taxon>Fungi</taxon>
        <taxon>Dikarya</taxon>
        <taxon>Basidiomycota</taxon>
        <taxon>Agaricomycotina</taxon>
        <taxon>Agaricomycetes</taxon>
        <taxon>Agaricomycetidae</taxon>
        <taxon>Agaricales</taxon>
        <taxon>Marasmiineae</taxon>
        <taxon>Mycenaceae</taxon>
        <taxon>Mycena</taxon>
    </lineage>
</organism>
<feature type="non-terminal residue" evidence="2">
    <location>
        <position position="125"/>
    </location>
</feature>
<dbReference type="EMBL" id="JARJLG010000006">
    <property type="protein sequence ID" value="KAJ7780161.1"/>
    <property type="molecule type" value="Genomic_DNA"/>
</dbReference>
<sequence length="125" mass="14529">MSLLYGCMYIVRFGTMRKMHKASSFANEAQRGSIWWNIWVLLAMPAIWLSWSIITFLICIMSFIWLSGSSQDPADFVLSPRAALGTRIALSVVFFLGLIYFVLIVRTFHRYGNPLDREWMHMVNE</sequence>
<protein>
    <submittedName>
        <fullName evidence="2">Uncharacterized protein</fullName>
    </submittedName>
</protein>